<feature type="transmembrane region" description="Helical" evidence="7">
    <location>
        <begin position="112"/>
        <end position="131"/>
    </location>
</feature>
<feature type="transmembrane region" description="Helical" evidence="7">
    <location>
        <begin position="42"/>
        <end position="63"/>
    </location>
</feature>
<accession>A0AA39Y006</accession>
<dbReference type="PANTHER" id="PTHR33048:SF42">
    <property type="entry name" value="INTEGRAL MEMBRANE PROTEIN"/>
    <property type="match status" value="1"/>
</dbReference>
<feature type="region of interest" description="Disordered" evidence="6">
    <location>
        <begin position="303"/>
        <end position="350"/>
    </location>
</feature>
<evidence type="ECO:0000256" key="7">
    <source>
        <dbReference type="SAM" id="Phobius"/>
    </source>
</evidence>
<dbReference type="InterPro" id="IPR052337">
    <property type="entry name" value="SAT4-like"/>
</dbReference>
<feature type="domain" description="Rhodopsin" evidence="8">
    <location>
        <begin position="59"/>
        <end position="296"/>
    </location>
</feature>
<evidence type="ECO:0000256" key="1">
    <source>
        <dbReference type="ARBA" id="ARBA00004141"/>
    </source>
</evidence>
<dbReference type="EMBL" id="JAULSV010000005">
    <property type="protein sequence ID" value="KAK0642925.1"/>
    <property type="molecule type" value="Genomic_DNA"/>
</dbReference>
<dbReference type="GO" id="GO:0016020">
    <property type="term" value="C:membrane"/>
    <property type="evidence" value="ECO:0007669"/>
    <property type="project" value="UniProtKB-SubCell"/>
</dbReference>
<protein>
    <recommendedName>
        <fullName evidence="8">Rhodopsin domain-containing protein</fullName>
    </recommendedName>
</protein>
<reference evidence="9" key="1">
    <citation type="submission" date="2023-06" db="EMBL/GenBank/DDBJ databases">
        <title>Genome-scale phylogeny and comparative genomics of the fungal order Sordariales.</title>
        <authorList>
            <consortium name="Lawrence Berkeley National Laboratory"/>
            <person name="Hensen N."/>
            <person name="Bonometti L."/>
            <person name="Westerberg I."/>
            <person name="Brannstrom I.O."/>
            <person name="Guillou S."/>
            <person name="Cros-Aarteil S."/>
            <person name="Calhoun S."/>
            <person name="Haridas S."/>
            <person name="Kuo A."/>
            <person name="Mondo S."/>
            <person name="Pangilinan J."/>
            <person name="Riley R."/>
            <person name="Labutti K."/>
            <person name="Andreopoulos B."/>
            <person name="Lipzen A."/>
            <person name="Chen C."/>
            <person name="Yanf M."/>
            <person name="Daum C."/>
            <person name="Ng V."/>
            <person name="Clum A."/>
            <person name="Steindorff A."/>
            <person name="Ohm R."/>
            <person name="Martin F."/>
            <person name="Silar P."/>
            <person name="Natvig D."/>
            <person name="Lalanne C."/>
            <person name="Gautier V."/>
            <person name="Ament-Velasquez S.L."/>
            <person name="Kruys A."/>
            <person name="Hutchinson M.I."/>
            <person name="Powell A.J."/>
            <person name="Barry K."/>
            <person name="Miller A.N."/>
            <person name="Grigoriev I.V."/>
            <person name="Debuchy R."/>
            <person name="Gladieux P."/>
            <person name="Thoren M.H."/>
            <person name="Johannesson H."/>
        </authorList>
    </citation>
    <scope>NUCLEOTIDE SEQUENCE</scope>
    <source>
        <strain evidence="9">SMH2532-1</strain>
    </source>
</reference>
<name>A0AA39Y006_9PEZI</name>
<evidence type="ECO:0000256" key="6">
    <source>
        <dbReference type="SAM" id="MobiDB-lite"/>
    </source>
</evidence>
<gene>
    <name evidence="9" type="ORF">B0T16DRAFT_354217</name>
</gene>
<sequence>MAVAPPDASPAPPDGATGDPRIPTLTPEMLAALPHDNMGPTVLVVTWVFTAIASIFLALRLYCKISINRRIWWDDSILLASHICLLVQAGLTTFLVSVGYGLHIWDFPKENFAPWFLLPITVRGTFSLVALTWSKTAFGVTLLRLTTGWTRYIVWFIIVTVNISLGLSALLAWVQCRPLNAMWDPMVKGDCWDRDIMKNYNLFSGAYSGAMDFALALLPWKLLMGLQMRKVEKIGAATAMSMGVLAGIAAVVKTVNLPNLYSNDIYDSAQLMIWDTIEAAITIVAASIPVLRVLLRNISTSMGKGSSNNKGYSFSKSQKSTPKHNLSGRGHTDYSNLSHGGGDTRSDRSILGDKDIKRVDVFEVKYGRPNENSFEMKSV</sequence>
<feature type="transmembrane region" description="Helical" evidence="7">
    <location>
        <begin position="202"/>
        <end position="222"/>
    </location>
</feature>
<evidence type="ECO:0000259" key="8">
    <source>
        <dbReference type="Pfam" id="PF20684"/>
    </source>
</evidence>
<comment type="similarity">
    <text evidence="5">Belongs to the SAT4 family.</text>
</comment>
<evidence type="ECO:0000256" key="4">
    <source>
        <dbReference type="ARBA" id="ARBA00023136"/>
    </source>
</evidence>
<feature type="transmembrane region" description="Helical" evidence="7">
    <location>
        <begin position="234"/>
        <end position="252"/>
    </location>
</feature>
<comment type="subcellular location">
    <subcellularLocation>
        <location evidence="1">Membrane</location>
        <topology evidence="1">Multi-pass membrane protein</topology>
    </subcellularLocation>
</comment>
<keyword evidence="2 7" id="KW-0812">Transmembrane</keyword>
<dbReference type="Proteomes" id="UP001174936">
    <property type="component" value="Unassembled WGS sequence"/>
</dbReference>
<organism evidence="9 10">
    <name type="scientific">Cercophora newfieldiana</name>
    <dbReference type="NCBI Taxonomy" id="92897"/>
    <lineage>
        <taxon>Eukaryota</taxon>
        <taxon>Fungi</taxon>
        <taxon>Dikarya</taxon>
        <taxon>Ascomycota</taxon>
        <taxon>Pezizomycotina</taxon>
        <taxon>Sordariomycetes</taxon>
        <taxon>Sordariomycetidae</taxon>
        <taxon>Sordariales</taxon>
        <taxon>Lasiosphaeriaceae</taxon>
        <taxon>Cercophora</taxon>
    </lineage>
</organism>
<dbReference type="Pfam" id="PF20684">
    <property type="entry name" value="Fung_rhodopsin"/>
    <property type="match status" value="1"/>
</dbReference>
<proteinExistence type="inferred from homology"/>
<evidence type="ECO:0000256" key="5">
    <source>
        <dbReference type="ARBA" id="ARBA00038359"/>
    </source>
</evidence>
<comment type="caution">
    <text evidence="9">The sequence shown here is derived from an EMBL/GenBank/DDBJ whole genome shotgun (WGS) entry which is preliminary data.</text>
</comment>
<dbReference type="InterPro" id="IPR049326">
    <property type="entry name" value="Rhodopsin_dom_fungi"/>
</dbReference>
<evidence type="ECO:0000256" key="2">
    <source>
        <dbReference type="ARBA" id="ARBA00022692"/>
    </source>
</evidence>
<feature type="compositionally biased region" description="Polar residues" evidence="6">
    <location>
        <begin position="303"/>
        <end position="324"/>
    </location>
</feature>
<feature type="transmembrane region" description="Helical" evidence="7">
    <location>
        <begin position="75"/>
        <end position="100"/>
    </location>
</feature>
<feature type="transmembrane region" description="Helical" evidence="7">
    <location>
        <begin position="272"/>
        <end position="295"/>
    </location>
</feature>
<evidence type="ECO:0000313" key="10">
    <source>
        <dbReference type="Proteomes" id="UP001174936"/>
    </source>
</evidence>
<feature type="transmembrane region" description="Helical" evidence="7">
    <location>
        <begin position="152"/>
        <end position="174"/>
    </location>
</feature>
<keyword evidence="10" id="KW-1185">Reference proteome</keyword>
<keyword evidence="3 7" id="KW-1133">Transmembrane helix</keyword>
<evidence type="ECO:0000313" key="9">
    <source>
        <dbReference type="EMBL" id="KAK0642925.1"/>
    </source>
</evidence>
<evidence type="ECO:0000256" key="3">
    <source>
        <dbReference type="ARBA" id="ARBA00022989"/>
    </source>
</evidence>
<keyword evidence="4 7" id="KW-0472">Membrane</keyword>
<dbReference type="PANTHER" id="PTHR33048">
    <property type="entry name" value="PTH11-LIKE INTEGRAL MEMBRANE PROTEIN (AFU_ORTHOLOGUE AFUA_5G11245)"/>
    <property type="match status" value="1"/>
</dbReference>
<dbReference type="AlphaFoldDB" id="A0AA39Y006"/>